<dbReference type="EMBL" id="VTES01000002">
    <property type="protein sequence ID" value="TYS64874.1"/>
    <property type="molecule type" value="Genomic_DNA"/>
</dbReference>
<gene>
    <name evidence="2" type="ORF">FZD47_05795</name>
</gene>
<sequence length="370" mass="41490">MLDAPGPWGTGPFVLSEGYSSIQNIPALIENAPFAAAWLTVMEERTRYVILDANKAYHNRGRGPKLDKAVFRNDLTKEQALELCKNTEGQVDIVTELSPDEAEGTVASKYARLVISNGNEAVAGIFNRYRKNVNFDSLSLRLAINLALDRELLIENAYNGFAEAPPALTPSFAQDFPPELKPFPFDPGQARSLLAEGAYPSGRVLRMASFQKHQKLLKATAAQIQNGLGIQVEYSILPAEQEVYWRRLIAEKKFNPPWDIFIGEASALFYEGTPAYFHRELLGRDGSLRTGPVLNEFEEIYAKMSAETDRSRLLEAARDVDRFVHHHALLLFLCVPDKLYAVNKHVDFKPYATTFELAETSVDAGHWSRR</sequence>
<dbReference type="RefSeq" id="WP_129612639.1">
    <property type="nucleotide sequence ID" value="NZ_JAMYWU010000001.1"/>
</dbReference>
<feature type="domain" description="Solute-binding protein family 5" evidence="1">
    <location>
        <begin position="44"/>
        <end position="247"/>
    </location>
</feature>
<evidence type="ECO:0000313" key="2">
    <source>
        <dbReference type="EMBL" id="TYS64874.1"/>
    </source>
</evidence>
<dbReference type="Proteomes" id="UP000323732">
    <property type="component" value="Unassembled WGS sequence"/>
</dbReference>
<dbReference type="InterPro" id="IPR000914">
    <property type="entry name" value="SBP_5_dom"/>
</dbReference>
<dbReference type="Gene3D" id="3.40.190.10">
    <property type="entry name" value="Periplasmic binding protein-like II"/>
    <property type="match status" value="1"/>
</dbReference>
<dbReference type="AlphaFoldDB" id="A0A5D4SRJ7"/>
<proteinExistence type="predicted"/>
<evidence type="ECO:0000259" key="1">
    <source>
        <dbReference type="Pfam" id="PF00496"/>
    </source>
</evidence>
<comment type="caution">
    <text evidence="2">The sequence shown here is derived from an EMBL/GenBank/DDBJ whole genome shotgun (WGS) entry which is preliminary data.</text>
</comment>
<dbReference type="Pfam" id="PF00496">
    <property type="entry name" value="SBP_bac_5"/>
    <property type="match status" value="1"/>
</dbReference>
<dbReference type="SUPFAM" id="SSF53850">
    <property type="entry name" value="Periplasmic binding protein-like II"/>
    <property type="match status" value="1"/>
</dbReference>
<dbReference type="GO" id="GO:0015833">
    <property type="term" value="P:peptide transport"/>
    <property type="evidence" value="ECO:0007669"/>
    <property type="project" value="TreeGrafter"/>
</dbReference>
<dbReference type="Gene3D" id="3.10.105.10">
    <property type="entry name" value="Dipeptide-binding Protein, Domain 3"/>
    <property type="match status" value="1"/>
</dbReference>
<dbReference type="InterPro" id="IPR039424">
    <property type="entry name" value="SBP_5"/>
</dbReference>
<accession>A0A5D4SRJ7</accession>
<dbReference type="GO" id="GO:1904680">
    <property type="term" value="F:peptide transmembrane transporter activity"/>
    <property type="evidence" value="ECO:0007669"/>
    <property type="project" value="TreeGrafter"/>
</dbReference>
<dbReference type="PANTHER" id="PTHR30290">
    <property type="entry name" value="PERIPLASMIC BINDING COMPONENT OF ABC TRANSPORTER"/>
    <property type="match status" value="1"/>
</dbReference>
<evidence type="ECO:0000313" key="3">
    <source>
        <dbReference type="Proteomes" id="UP000323732"/>
    </source>
</evidence>
<name>A0A5D4SRJ7_9BACI</name>
<reference evidence="2 3" key="1">
    <citation type="submission" date="2019-08" db="EMBL/GenBank/DDBJ databases">
        <title>Bacillus genomes from the desert of Cuatro Cienegas, Coahuila.</title>
        <authorList>
            <person name="Olmedo-Alvarez G."/>
        </authorList>
    </citation>
    <scope>NUCLEOTIDE SEQUENCE [LARGE SCALE GENOMIC DNA]</scope>
    <source>
        <strain evidence="2 3">CH37_1T</strain>
    </source>
</reference>
<organism evidence="2 3">
    <name type="scientific">Bacillus infantis</name>
    <dbReference type="NCBI Taxonomy" id="324767"/>
    <lineage>
        <taxon>Bacteria</taxon>
        <taxon>Bacillati</taxon>
        <taxon>Bacillota</taxon>
        <taxon>Bacilli</taxon>
        <taxon>Bacillales</taxon>
        <taxon>Bacillaceae</taxon>
        <taxon>Bacillus</taxon>
    </lineage>
</organism>
<protein>
    <submittedName>
        <fullName evidence="2">ABC transporter substrate-binding protein</fullName>
    </submittedName>
</protein>